<feature type="region of interest" description="Disordered" evidence="2">
    <location>
        <begin position="72"/>
        <end position="118"/>
    </location>
</feature>
<feature type="coiled-coil region" evidence="1">
    <location>
        <begin position="636"/>
        <end position="698"/>
    </location>
</feature>
<evidence type="ECO:0000259" key="3">
    <source>
        <dbReference type="Pfam" id="PF26249"/>
    </source>
</evidence>
<dbReference type="EMBL" id="OIVN01001702">
    <property type="protein sequence ID" value="SPC96794.1"/>
    <property type="molecule type" value="Genomic_DNA"/>
</dbReference>
<feature type="region of interest" description="Disordered" evidence="2">
    <location>
        <begin position="455"/>
        <end position="541"/>
    </location>
</feature>
<dbReference type="Pfam" id="PF26249">
    <property type="entry name" value="4HB_RdRP3_N"/>
    <property type="match status" value="1"/>
</dbReference>
<feature type="compositionally biased region" description="Polar residues" evidence="2">
    <location>
        <begin position="73"/>
        <end position="82"/>
    </location>
</feature>
<organism evidence="4">
    <name type="scientific">Fagus sylvatica</name>
    <name type="common">Beechnut</name>
    <dbReference type="NCBI Taxonomy" id="28930"/>
    <lineage>
        <taxon>Eukaryota</taxon>
        <taxon>Viridiplantae</taxon>
        <taxon>Streptophyta</taxon>
        <taxon>Embryophyta</taxon>
        <taxon>Tracheophyta</taxon>
        <taxon>Spermatophyta</taxon>
        <taxon>Magnoliopsida</taxon>
        <taxon>eudicotyledons</taxon>
        <taxon>Gunneridae</taxon>
        <taxon>Pentapetalae</taxon>
        <taxon>rosids</taxon>
        <taxon>fabids</taxon>
        <taxon>Fagales</taxon>
        <taxon>Fagaceae</taxon>
        <taxon>Fagus</taxon>
    </lineage>
</organism>
<evidence type="ECO:0000256" key="2">
    <source>
        <dbReference type="SAM" id="MobiDB-lite"/>
    </source>
</evidence>
<feature type="domain" description="RDRP3-5 N-terminal" evidence="3">
    <location>
        <begin position="8"/>
        <end position="73"/>
    </location>
</feature>
<feature type="compositionally biased region" description="Acidic residues" evidence="2">
    <location>
        <begin position="786"/>
        <end position="804"/>
    </location>
</feature>
<evidence type="ECO:0000256" key="1">
    <source>
        <dbReference type="SAM" id="Coils"/>
    </source>
</evidence>
<name>A0A2N9GCC7_FAGSY</name>
<feature type="compositionally biased region" description="Basic and acidic residues" evidence="2">
    <location>
        <begin position="805"/>
        <end position="848"/>
    </location>
</feature>
<dbReference type="InterPro" id="IPR058697">
    <property type="entry name" value="RDRP3-5_N"/>
</dbReference>
<feature type="compositionally biased region" description="Basic and acidic residues" evidence="2">
    <location>
        <begin position="470"/>
        <end position="484"/>
    </location>
</feature>
<sequence length="892" mass="99275">MADPSVHVALPQAVEQLIEQICRDQNQLPPNVGVRQKLALIGEEEAVQVLRNISAWKITKSLSGCIMHMIRKSQPNSNTPSPQKIPRVSPHHSPSASASQYHHVNTSPPPLGGAVPQSPIQENLRWSQSSLTSPNGCLIRGSSSSSSENAVSPKLAAWGELEFRKAFLIIHPAIMASRLAQLVNMEESMARFRLLYQIPPSVSLTYCNSDDFPVINKGEILLPIMAIVEGGVRFPLHTFLIDFLQTVNATPSQISVNTFRIIMGVIAINRLLDVNLTIREILTVYQYKCPRAKSNTLCHLVARNVNEKLVNGLPSTNKGFEKDYLRVRGDWFSGSSVCWSEFGYPDQKRLEAERKQGDAELIRRVLSANFCVDERGEPRSAPLLLGYEPQVKSFLEGPTVPRSEAFEILPRAPYTAQPAEAEQPEDFPDRVPIGQVYAMAPPINPFKIMGKRFAAIPSKKTKDKGKGKRKDPEAPKILKRHLEEISTTEFDSQPIPEQIPSPETAKVQISEEPEQEEELQPHKKRGRNEPPTIPMEGPSSHALAWDPALLFGQHPITVQDSIMDNPNNEISGQIARGLAFATCLPEDMKKWAGTQPGPAFRQVTKNLIMATQGVMTMEAKFYRLSEKHQKSEAEHEKAMSDTLRAAGENLKKLEDEISEKVNLMKEAEERARTEETKRSEAEAEVAKLQERVRKLEFECISRLNKTHQERVKEGLQKGIEEGLQKGKELGKEGAMGEVATQFQLVYNSGFRLGWKSALYKTEHPETSELFLRTGTPFPFPDAGLQDSDDEGGEEEGVDEEEEEEGQRGKEGKEREGRKEEGGAQEEKEGEEGEGRKEEKEKGEGEAIAEKGQLQGDGRTEPTVVVLDVVDLTEQSLVNPEQPAKSKTCPSSP</sequence>
<dbReference type="AlphaFoldDB" id="A0A2N9GCC7"/>
<gene>
    <name evidence="4" type="ORF">FSB_LOCUS24676</name>
</gene>
<proteinExistence type="predicted"/>
<protein>
    <recommendedName>
        <fullName evidence="3">RDRP3-5 N-terminal domain-containing protein</fullName>
    </recommendedName>
</protein>
<feature type="compositionally biased region" description="Basic residues" evidence="2">
    <location>
        <begin position="459"/>
        <end position="469"/>
    </location>
</feature>
<feature type="compositionally biased region" description="Low complexity" evidence="2">
    <location>
        <begin position="862"/>
        <end position="872"/>
    </location>
</feature>
<reference evidence="4" key="1">
    <citation type="submission" date="2018-02" db="EMBL/GenBank/DDBJ databases">
        <authorList>
            <person name="Cohen D.B."/>
            <person name="Kent A.D."/>
        </authorList>
    </citation>
    <scope>NUCLEOTIDE SEQUENCE</scope>
</reference>
<accession>A0A2N9GCC7</accession>
<keyword evidence="1" id="KW-0175">Coiled coil</keyword>
<evidence type="ECO:0000313" key="4">
    <source>
        <dbReference type="EMBL" id="SPC96794.1"/>
    </source>
</evidence>
<feature type="region of interest" description="Disordered" evidence="2">
    <location>
        <begin position="771"/>
        <end position="892"/>
    </location>
</feature>